<accession>A0A5C5QNE0</accession>
<evidence type="ECO:0000256" key="1">
    <source>
        <dbReference type="ARBA" id="ARBA00007734"/>
    </source>
</evidence>
<reference evidence="4 6" key="2">
    <citation type="submission" date="2019-06" db="EMBL/GenBank/DDBJ databases">
        <title>Pseudomonas bimorpha sp. nov. isolated from bovine raw milk and skim milk concentrate.</title>
        <authorList>
            <person name="Hofmann K."/>
            <person name="Huptas C."/>
            <person name="Doll E."/>
            <person name="Scherer S."/>
            <person name="Wenning M."/>
        </authorList>
    </citation>
    <scope>NUCLEOTIDE SEQUENCE [LARGE SCALE GENOMIC DNA]</scope>
    <source>
        <strain evidence="4 6">DSM 17835</strain>
    </source>
</reference>
<dbReference type="GeneID" id="78555665"/>
<reference evidence="3 5" key="1">
    <citation type="submission" date="2016-10" db="EMBL/GenBank/DDBJ databases">
        <authorList>
            <person name="Varghese N."/>
            <person name="Submissions S."/>
        </authorList>
    </citation>
    <scope>NUCLEOTIDE SEQUENCE [LARGE SCALE GENOMIC DNA]</scope>
    <source>
        <strain evidence="3 5">DSM 17835</strain>
    </source>
</reference>
<dbReference type="Pfam" id="PF01464">
    <property type="entry name" value="SLT"/>
    <property type="match status" value="1"/>
</dbReference>
<dbReference type="PANTHER" id="PTHR37423">
    <property type="entry name" value="SOLUBLE LYTIC MUREIN TRANSGLYCOSYLASE-RELATED"/>
    <property type="match status" value="1"/>
</dbReference>
<dbReference type="SUPFAM" id="SSF53955">
    <property type="entry name" value="Lysozyme-like"/>
    <property type="match status" value="1"/>
</dbReference>
<evidence type="ECO:0000259" key="2">
    <source>
        <dbReference type="Pfam" id="PF01464"/>
    </source>
</evidence>
<dbReference type="Proteomes" id="UP000317951">
    <property type="component" value="Unassembled WGS sequence"/>
</dbReference>
<dbReference type="OrthoDB" id="9815002at2"/>
<dbReference type="AlphaFoldDB" id="A0A5C5QNE0"/>
<dbReference type="InterPro" id="IPR008258">
    <property type="entry name" value="Transglycosylase_SLT_dom_1"/>
</dbReference>
<comment type="similarity">
    <text evidence="1">Belongs to the transglycosylase Slt family.</text>
</comment>
<evidence type="ECO:0000313" key="6">
    <source>
        <dbReference type="Proteomes" id="UP000317951"/>
    </source>
</evidence>
<evidence type="ECO:0000313" key="5">
    <source>
        <dbReference type="Proteomes" id="UP000182858"/>
    </source>
</evidence>
<dbReference type="Proteomes" id="UP000182858">
    <property type="component" value="Chromosome I"/>
</dbReference>
<dbReference type="Gene3D" id="1.10.530.10">
    <property type="match status" value="1"/>
</dbReference>
<proteinExistence type="inferred from homology"/>
<keyword evidence="5" id="KW-1185">Reference proteome</keyword>
<dbReference type="EMBL" id="LT629689">
    <property type="protein sequence ID" value="SDF89661.1"/>
    <property type="molecule type" value="Genomic_DNA"/>
</dbReference>
<evidence type="ECO:0000313" key="3">
    <source>
        <dbReference type="EMBL" id="SDF89661.1"/>
    </source>
</evidence>
<name>A0A5C5QNE0_9PSED</name>
<dbReference type="InterPro" id="IPR023346">
    <property type="entry name" value="Lysozyme-like_dom_sf"/>
</dbReference>
<dbReference type="PANTHER" id="PTHR37423:SF2">
    <property type="entry name" value="MEMBRANE-BOUND LYTIC MUREIN TRANSGLYCOSYLASE C"/>
    <property type="match status" value="1"/>
</dbReference>
<evidence type="ECO:0000313" key="4">
    <source>
        <dbReference type="EMBL" id="TWS07043.1"/>
    </source>
</evidence>
<organism evidence="4 6">
    <name type="scientific">Pseudomonas extremaustralis</name>
    <dbReference type="NCBI Taxonomy" id="359110"/>
    <lineage>
        <taxon>Bacteria</taxon>
        <taxon>Pseudomonadati</taxon>
        <taxon>Pseudomonadota</taxon>
        <taxon>Gammaproteobacteria</taxon>
        <taxon>Pseudomonadales</taxon>
        <taxon>Pseudomonadaceae</taxon>
        <taxon>Pseudomonas</taxon>
    </lineage>
</organism>
<sequence length="710" mass="77857">MAQIPLGPGVRVLPEAPQNRVITPDPNNLNRGGQQLAGTVQNAALSFLDQKKKEDQELSKVKVSNALLDYESQLDTGVNELSGKLKALEVQPDQGESSYQQFISKLDPVKVEGLDASDQEHLNLAVRKMQANKLQQIQGSVLEARTGVAKSELRSRFDLLENAAARPDADLGQILNRARADGVQTVGRSAYGIDGWDKEVRTFEQSAYSANALARIHSAGNNPEQLQQIQRDLSNWDDGPYSSLTLKNRESLIKTLNPLLDRSIGVSVGAQAVEQAKSGSGSVFAAMLQAESDGRQVDASGAPLTSNRGAVGIAQVMPSTGPEAAQAAGLPWDEKRFKTDADYNRSLGEAYYGKLRQTFDGSDALAVAAYNAGPGMVNDWINGTNTTGKNESKLKLGDPRKGEISEADFIKGIPFKETKDYTQKVLSSVQQEAEPTFGQIAKGIDARSDLTPDQKRIAIADARDRFSWQQDQQKQEHIQNQGQAWDFMLKGNKWQDLDPDLWAKLPAKDRKQLMAYKRNQQTDPEVYTHARDLIAQGNEVNLLDMRDKLSNEDFTRLTDLQIKRLTGGPAATASISTSTALFNDALRNAGMPSSPKPGSAVAKQVATARRYVDDQIRGLEAQQNKKATHEQVQQIVDHAFIEGTVEGSGLFGFFTNKQRAFERKPGDNVRVTDIKQIPADEHEQITAALKRHGRTASDAEILNLFNEANQ</sequence>
<protein>
    <submittedName>
        <fullName evidence="3">Transglycosylase SLT domain-containing protein</fullName>
    </submittedName>
</protein>
<gene>
    <name evidence="4" type="ORF">FIV36_03760</name>
    <name evidence="3" type="ORF">SAMN05216591_4293</name>
</gene>
<dbReference type="EMBL" id="VFET01000002">
    <property type="protein sequence ID" value="TWS07043.1"/>
    <property type="molecule type" value="Genomic_DNA"/>
</dbReference>
<feature type="domain" description="Transglycosylase SLT" evidence="2">
    <location>
        <begin position="273"/>
        <end position="391"/>
    </location>
</feature>
<dbReference type="RefSeq" id="WP_083365968.1">
    <property type="nucleotide sequence ID" value="NZ_LT629689.1"/>
</dbReference>